<accession>A0A3A9AM57</accession>
<dbReference type="PANTHER" id="PTHR45615">
    <property type="entry name" value="MYOSIN HEAVY CHAIN, NON-MUSCLE"/>
    <property type="match status" value="1"/>
</dbReference>
<dbReference type="Proteomes" id="UP000280696">
    <property type="component" value="Unassembled WGS sequence"/>
</dbReference>
<evidence type="ECO:0000256" key="2">
    <source>
        <dbReference type="SAM" id="MobiDB-lite"/>
    </source>
</evidence>
<organism evidence="3 4">
    <name type="scientific">Parablautia intestinalis</name>
    <dbReference type="NCBI Taxonomy" id="2320100"/>
    <lineage>
        <taxon>Bacteria</taxon>
        <taxon>Bacillati</taxon>
        <taxon>Bacillota</taxon>
        <taxon>Clostridia</taxon>
        <taxon>Lachnospirales</taxon>
        <taxon>Lachnospiraceae</taxon>
        <taxon>Parablautia</taxon>
    </lineage>
</organism>
<feature type="coiled-coil region" evidence="1">
    <location>
        <begin position="806"/>
        <end position="977"/>
    </location>
</feature>
<name>A0A3A9AM57_9FIRM</name>
<dbReference type="PANTHER" id="PTHR45615:SF80">
    <property type="entry name" value="GRIP DOMAIN-CONTAINING PROTEIN"/>
    <property type="match status" value="1"/>
</dbReference>
<evidence type="ECO:0000313" key="3">
    <source>
        <dbReference type="EMBL" id="RKI88376.1"/>
    </source>
</evidence>
<gene>
    <name evidence="3" type="ORF">D7V94_19260</name>
</gene>
<dbReference type="RefSeq" id="WP_120471940.1">
    <property type="nucleotide sequence ID" value="NZ_RAYQ01000028.1"/>
</dbReference>
<feature type="coiled-coil region" evidence="1">
    <location>
        <begin position="109"/>
        <end position="167"/>
    </location>
</feature>
<feature type="compositionally biased region" description="Gly residues" evidence="2">
    <location>
        <begin position="1410"/>
        <end position="1419"/>
    </location>
</feature>
<protein>
    <submittedName>
        <fullName evidence="3">Uncharacterized protein</fullName>
    </submittedName>
</protein>
<proteinExistence type="predicted"/>
<keyword evidence="4" id="KW-1185">Reference proteome</keyword>
<feature type="region of interest" description="Disordered" evidence="2">
    <location>
        <begin position="1405"/>
        <end position="1429"/>
    </location>
</feature>
<feature type="coiled-coil region" evidence="1">
    <location>
        <begin position="209"/>
        <end position="266"/>
    </location>
</feature>
<dbReference type="OrthoDB" id="2680260at2"/>
<dbReference type="EMBL" id="RAYQ01000028">
    <property type="protein sequence ID" value="RKI88376.1"/>
    <property type="molecule type" value="Genomic_DNA"/>
</dbReference>
<comment type="caution">
    <text evidence="3">The sequence shown here is derived from an EMBL/GenBank/DDBJ whole genome shotgun (WGS) entry which is preliminary data.</text>
</comment>
<reference evidence="3 4" key="1">
    <citation type="submission" date="2018-09" db="EMBL/GenBank/DDBJ databases">
        <title>Murine metabolic-syndrome-specific gut microbial biobank.</title>
        <authorList>
            <person name="Liu C."/>
        </authorList>
    </citation>
    <scope>NUCLEOTIDE SEQUENCE [LARGE SCALE GENOMIC DNA]</scope>
    <source>
        <strain evidence="3 4">0.1xD8-82</strain>
    </source>
</reference>
<sequence>MKKHYGEAGEAIAKWNNKLKGGKVDIDAFNDSVVQNSASLKEYLSTCSKDAPASLNGYKNYLQSTGQATEDLRLQTILLNTALTFLGSIAVQAIITGFANAFDKFNETVVESKEKVDDINAKISDLKSQIEELNNLEYKSDFDKQKISQLEKELALQERILEVEQKRLYQNQIGTKLSDYFDEDSLITKQQSEYDRYNKEGYKYLSVRFEADKTSLEEVEAELTSLQDKLNNGLSGHDKFVVESNIAKLTEKRNDILKEQQSIEEQLTINMGEYLKNFQTAQEAIDSGLLTGSDLEKAQSMADYWNEMYQSSSDMVTSIQKMNGTYDNTNDLLEEMYSNISRDDLVSLSDDDKRIALSFDPNNTIGFEELKRQIEETKGNIEGLNATEVKSFDQAWADSFTSENDSVKELGNSLLELAEQGRLTINTFNTADSTGYFKNLGISADEAVLKINKLVDESKQLSSMSSQISSMAEALSTKQENGFVEADTLSGFDVEVRGLDSWDRFQEVLGSTTSSYEECQEAANALATEWVNSSDFLAQLTEQNKEYYATQLEAMGVENYEEVISYAQALNEAKEALAQSSLMLGNATYDEIEALIAEGQYSGLTADLILQLYNAKIAEQAATIDTSADCANLIALAGDTDKTYQSIQLLIQLMDIYSGLESGAYNGNRLLREEALAEVDRIKGELEAIANGEGKELEIKPQLKLDGNKAKKSAGSAGKEAGDAYVDAFEEEYSNLKDMLDRGEISEAQYLNALRSLYTKYFRDRKEYLDEFKKYESEYLSGMLDLHNKALSGISTLLNRRISTANDAKDAALDALNDEKDAALDRLDAEKQAQIDLLEAKKKAFEEEIKAIDKQIKAKEKVIDGINDEIDAMRDANNERQRQLDLQKAQYELERMQNQRTILQYSEEKGMHYVADTKNIRDKKQDVEDAKLEIDIANKEKQISLIEKEIDLLEDKKDAINEQIDLLDEEIDRINDYYDNMIKDTEKYYDNLIKQQEDYWNTMIKGMEQQKSRWEELAEVEEVAKAFSYIQQVFGELGYSVEDVLNGSDAAFEDFKSRYISVINDMNSNSDFTDGLVYATGVAKENLGSFLDKTKETGAGIDELSAKGSELNTVAEGMSGLATSASGATAKISETVTGINNVNTSLSETASKTNDVTANVSDLTAKLSEVTTIVTEEQSAFDDLKLKIEEVISAINDKITAIQEEQNAVNTATNDEITNFLMLKEKILEVKESVDSMNTTVATMDTTAVNELTTAFQLLYDQILLVSTALGAGMEGAEEGAVGGIASAIQALNEISLEDGIIAQFTNLKTSINEVTSAISGGGTGESTSNDKSSDGGFGSKSGAGESGGKGSKGEGGGSNSLSGAITEMGETAKQVIGEPGAEGDGTVIGEFGSMKTAVNDVTEAIGSGDSEGGTGESSGSGQSEDSGNLIDSIINLGETSEETLGESGGDGVIGRFEEFKDVIGEAKDHVIGISEGLDDIDGKEVECTIKVIIETSGAFPAFDTGTALNTMDLNSAEYNAQYSGKAHVEGTALASGNWAVQSNEQSALVGEEGFEIIVRNGRFFTVGDNGAEMTNVKKGDIVFNHEQSAQLLKHGHISGRGKAYADGTVGGGKILTSDGTVLIPVQPDDKILEYSRKFDAYLEKIGNNVDIITNSGLFKHENQMDELVKHVTNNVNNVTNNKNVQPVVHQEFHITMPNVTDSTSATELMNDLQSISRKKFQVDW</sequence>
<evidence type="ECO:0000256" key="1">
    <source>
        <dbReference type="SAM" id="Coils"/>
    </source>
</evidence>
<evidence type="ECO:0000313" key="4">
    <source>
        <dbReference type="Proteomes" id="UP000280696"/>
    </source>
</evidence>
<feature type="region of interest" description="Disordered" evidence="2">
    <location>
        <begin position="1319"/>
        <end position="1365"/>
    </location>
</feature>
<keyword evidence="1" id="KW-0175">Coiled coil</keyword>
<feature type="compositionally biased region" description="Gly residues" evidence="2">
    <location>
        <begin position="1336"/>
        <end position="1359"/>
    </location>
</feature>